<protein>
    <recommendedName>
        <fullName evidence="7">MBD domain-containing protein</fullName>
    </recommendedName>
</protein>
<evidence type="ECO:0000256" key="5">
    <source>
        <dbReference type="ARBA" id="ARBA00023242"/>
    </source>
</evidence>
<dbReference type="Gene3D" id="3.30.890.10">
    <property type="entry name" value="Methyl-cpg-binding Protein 2, Chain A"/>
    <property type="match status" value="2"/>
</dbReference>
<evidence type="ECO:0000256" key="2">
    <source>
        <dbReference type="ARBA" id="ARBA00023015"/>
    </source>
</evidence>
<dbReference type="eggNOG" id="KOG4161">
    <property type="taxonomic scope" value="Eukaryota"/>
</dbReference>
<feature type="region of interest" description="Disordered" evidence="6">
    <location>
        <begin position="221"/>
        <end position="242"/>
    </location>
</feature>
<keyword evidence="3" id="KW-0238">DNA-binding</keyword>
<dbReference type="STRING" id="4155.A0A022PT40"/>
<organism evidence="8 9">
    <name type="scientific">Erythranthe guttata</name>
    <name type="common">Yellow monkey flower</name>
    <name type="synonym">Mimulus guttatus</name>
    <dbReference type="NCBI Taxonomy" id="4155"/>
    <lineage>
        <taxon>Eukaryota</taxon>
        <taxon>Viridiplantae</taxon>
        <taxon>Streptophyta</taxon>
        <taxon>Embryophyta</taxon>
        <taxon>Tracheophyta</taxon>
        <taxon>Spermatophyta</taxon>
        <taxon>Magnoliopsida</taxon>
        <taxon>eudicotyledons</taxon>
        <taxon>Gunneridae</taxon>
        <taxon>Pentapetalae</taxon>
        <taxon>asterids</taxon>
        <taxon>lamiids</taxon>
        <taxon>Lamiales</taxon>
        <taxon>Phrymaceae</taxon>
        <taxon>Erythranthe</taxon>
    </lineage>
</organism>
<dbReference type="PhylomeDB" id="A0A022PT40"/>
<evidence type="ECO:0000259" key="7">
    <source>
        <dbReference type="PROSITE" id="PS50982"/>
    </source>
</evidence>
<keyword evidence="2" id="KW-0805">Transcription regulation</keyword>
<reference evidence="8 9" key="1">
    <citation type="journal article" date="2013" name="Proc. Natl. Acad. Sci. U.S.A.">
        <title>Fine-scale variation in meiotic recombination in Mimulus inferred from population shotgun sequencing.</title>
        <authorList>
            <person name="Hellsten U."/>
            <person name="Wright K.M."/>
            <person name="Jenkins J."/>
            <person name="Shu S."/>
            <person name="Yuan Y."/>
            <person name="Wessler S.R."/>
            <person name="Schmutz J."/>
            <person name="Willis J.H."/>
            <person name="Rokhsar D.S."/>
        </authorList>
    </citation>
    <scope>NUCLEOTIDE SEQUENCE [LARGE SCALE GENOMIC DNA]</scope>
    <source>
        <strain evidence="9">cv. DUN x IM62</strain>
    </source>
</reference>
<dbReference type="GO" id="GO:0005634">
    <property type="term" value="C:nucleus"/>
    <property type="evidence" value="ECO:0007669"/>
    <property type="project" value="UniProtKB-SubCell"/>
</dbReference>
<evidence type="ECO:0000313" key="9">
    <source>
        <dbReference type="Proteomes" id="UP000030748"/>
    </source>
</evidence>
<dbReference type="Pfam" id="PF01429">
    <property type="entry name" value="MBD"/>
    <property type="match status" value="2"/>
</dbReference>
<sequence>MKRRRNSTTLSPSNSMLVPYDHRQLAVVPPITAAFRRGIPRGWGVEVVPRSDGSRSDTYYYEPGTGKKFKSIVAIHRYLKGADSPRRSPRNHNQNSGCRRLPPPPIQKNSKCRGIVASAGKLMRLKDEPSESNLAIVAFEKPTPIEPFILPDGWIVKEVRRKYDNNWKDKYYYEPGTGKKFRSLVAVERHLAELEENSPLSKALEKIKENRPLSKVFKLENHSKKSSPMKKDVSEENKEASAFTGPPMSVNWVLASPQGDIWNPFISDMFVSDTVKQQWNNRFMLFMNDEINDRKTEAHSV</sequence>
<feature type="domain" description="MBD" evidence="7">
    <location>
        <begin position="29"/>
        <end position="99"/>
    </location>
</feature>
<comment type="subcellular location">
    <subcellularLocation>
        <location evidence="1">Nucleus</location>
    </subcellularLocation>
</comment>
<proteinExistence type="predicted"/>
<evidence type="ECO:0000256" key="3">
    <source>
        <dbReference type="ARBA" id="ARBA00023125"/>
    </source>
</evidence>
<feature type="domain" description="MBD" evidence="7">
    <location>
        <begin position="140"/>
        <end position="212"/>
    </location>
</feature>
<dbReference type="OrthoDB" id="10072024at2759"/>
<evidence type="ECO:0000313" key="8">
    <source>
        <dbReference type="EMBL" id="EYU18941.1"/>
    </source>
</evidence>
<name>A0A022PT40_ERYGU</name>
<keyword evidence="5" id="KW-0539">Nucleus</keyword>
<dbReference type="InterPro" id="IPR001739">
    <property type="entry name" value="Methyl_CpG_DNA-bd"/>
</dbReference>
<feature type="compositionally biased region" description="Basic and acidic residues" evidence="6">
    <location>
        <begin position="221"/>
        <end position="239"/>
    </location>
</feature>
<evidence type="ECO:0000256" key="1">
    <source>
        <dbReference type="ARBA" id="ARBA00004123"/>
    </source>
</evidence>
<evidence type="ECO:0000256" key="4">
    <source>
        <dbReference type="ARBA" id="ARBA00023163"/>
    </source>
</evidence>
<dbReference type="PANTHER" id="PTHR12396:SF38">
    <property type="entry name" value="METHYL-CPG-BINDING DOMAIN-CONTAINING PROTEIN 7"/>
    <property type="match status" value="1"/>
</dbReference>
<dbReference type="EMBL" id="KI632313">
    <property type="protein sequence ID" value="EYU18941.1"/>
    <property type="molecule type" value="Genomic_DNA"/>
</dbReference>
<dbReference type="InterPro" id="IPR016177">
    <property type="entry name" value="DNA-bd_dom_sf"/>
</dbReference>
<keyword evidence="4" id="KW-0804">Transcription</keyword>
<dbReference type="AlphaFoldDB" id="A0A022PT40"/>
<dbReference type="GO" id="GO:0003677">
    <property type="term" value="F:DNA binding"/>
    <property type="evidence" value="ECO:0007669"/>
    <property type="project" value="UniProtKB-KW"/>
</dbReference>
<dbReference type="PROSITE" id="PS50982">
    <property type="entry name" value="MBD"/>
    <property type="match status" value="2"/>
</dbReference>
<evidence type="ECO:0000256" key="6">
    <source>
        <dbReference type="SAM" id="MobiDB-lite"/>
    </source>
</evidence>
<keyword evidence="9" id="KW-1185">Reference proteome</keyword>
<dbReference type="PANTHER" id="PTHR12396">
    <property type="entry name" value="METHYL-CPG BINDING PROTEIN, MBD"/>
    <property type="match status" value="1"/>
</dbReference>
<dbReference type="OMA" id="GWFVDEK"/>
<dbReference type="KEGG" id="egt:105949197"/>
<dbReference type="SUPFAM" id="SSF54171">
    <property type="entry name" value="DNA-binding domain"/>
    <property type="match status" value="2"/>
</dbReference>
<gene>
    <name evidence="8" type="ORF">MIMGU_mgv1a010796mg</name>
</gene>
<feature type="region of interest" description="Disordered" evidence="6">
    <location>
        <begin position="80"/>
        <end position="108"/>
    </location>
</feature>
<accession>A0A022PT40</accession>
<dbReference type="Proteomes" id="UP000030748">
    <property type="component" value="Unassembled WGS sequence"/>
</dbReference>